<gene>
    <name evidence="1" type="ORF">PG997_011706</name>
</gene>
<protein>
    <submittedName>
        <fullName evidence="1">Uncharacterized protein</fullName>
    </submittedName>
</protein>
<name>A0ABR1VJT0_9PEZI</name>
<dbReference type="GeneID" id="92049081"/>
<evidence type="ECO:0000313" key="2">
    <source>
        <dbReference type="Proteomes" id="UP001433268"/>
    </source>
</evidence>
<dbReference type="EMBL" id="JAQQWN010000008">
    <property type="protein sequence ID" value="KAK8071503.1"/>
    <property type="molecule type" value="Genomic_DNA"/>
</dbReference>
<keyword evidence="2" id="KW-1185">Reference proteome</keyword>
<proteinExistence type="predicted"/>
<dbReference type="Proteomes" id="UP001433268">
    <property type="component" value="Unassembled WGS sequence"/>
</dbReference>
<dbReference type="RefSeq" id="XP_066665311.1">
    <property type="nucleotide sequence ID" value="XM_066816021.1"/>
</dbReference>
<sequence length="124" mass="13411">MAPYTPPTDPSEVALESLSTILSPSCFGHVVGEVSLTVLAWTRDLEIRGCNNAVSVAQNASRATLQGLVITRNSAAYNRISFAIKIRIVEIYVLIVNSYIRVLDHNTKLKSFPIAIQGLTAGPN</sequence>
<reference evidence="1 2" key="1">
    <citation type="submission" date="2023-01" db="EMBL/GenBank/DDBJ databases">
        <title>Analysis of 21 Apiospora genomes using comparative genomics revels a genus with tremendous synthesis potential of carbohydrate active enzymes and secondary metabolites.</title>
        <authorList>
            <person name="Sorensen T."/>
        </authorList>
    </citation>
    <scope>NUCLEOTIDE SEQUENCE [LARGE SCALE GENOMIC DNA]</scope>
    <source>
        <strain evidence="1 2">CBS 114990</strain>
    </source>
</reference>
<comment type="caution">
    <text evidence="1">The sequence shown here is derived from an EMBL/GenBank/DDBJ whole genome shotgun (WGS) entry which is preliminary data.</text>
</comment>
<evidence type="ECO:0000313" key="1">
    <source>
        <dbReference type="EMBL" id="KAK8071503.1"/>
    </source>
</evidence>
<accession>A0ABR1VJT0</accession>
<organism evidence="1 2">
    <name type="scientific">Apiospora hydei</name>
    <dbReference type="NCBI Taxonomy" id="1337664"/>
    <lineage>
        <taxon>Eukaryota</taxon>
        <taxon>Fungi</taxon>
        <taxon>Dikarya</taxon>
        <taxon>Ascomycota</taxon>
        <taxon>Pezizomycotina</taxon>
        <taxon>Sordariomycetes</taxon>
        <taxon>Xylariomycetidae</taxon>
        <taxon>Amphisphaeriales</taxon>
        <taxon>Apiosporaceae</taxon>
        <taxon>Apiospora</taxon>
    </lineage>
</organism>